<dbReference type="PANTHER" id="PTHR43308">
    <property type="entry name" value="OUTER MEMBRANE PROTEIN ALPHA-RELATED"/>
    <property type="match status" value="1"/>
</dbReference>
<feature type="chain" id="PRO_5013028744" description="SLH domain-containing protein" evidence="2">
    <location>
        <begin position="44"/>
        <end position="381"/>
    </location>
</feature>
<dbReference type="PROSITE" id="PS51272">
    <property type="entry name" value="SLH"/>
    <property type="match status" value="3"/>
</dbReference>
<reference evidence="5" key="1">
    <citation type="submission" date="2017-04" db="EMBL/GenBank/DDBJ databases">
        <title>Function of individual gut microbiota members based on whole genome sequencing of pure cultures obtained from chicken caecum.</title>
        <authorList>
            <person name="Medvecky M."/>
            <person name="Cejkova D."/>
            <person name="Polansky O."/>
            <person name="Karasova D."/>
            <person name="Kubasova T."/>
            <person name="Cizek A."/>
            <person name="Rychlik I."/>
        </authorList>
    </citation>
    <scope>NUCLEOTIDE SEQUENCE [LARGE SCALE GENOMIC DNA]</scope>
    <source>
        <strain evidence="5">An179</strain>
    </source>
</reference>
<dbReference type="EMBL" id="NFKL01000017">
    <property type="protein sequence ID" value="OUP56701.1"/>
    <property type="molecule type" value="Genomic_DNA"/>
</dbReference>
<feature type="domain" description="SLH" evidence="3">
    <location>
        <begin position="197"/>
        <end position="259"/>
    </location>
</feature>
<evidence type="ECO:0000256" key="1">
    <source>
        <dbReference type="ARBA" id="ARBA00022737"/>
    </source>
</evidence>
<comment type="caution">
    <text evidence="4">The sequence shown here is derived from an EMBL/GenBank/DDBJ whole genome shotgun (WGS) entry which is preliminary data.</text>
</comment>
<dbReference type="AlphaFoldDB" id="A0A1Y4LP49"/>
<organism evidence="4 5">
    <name type="scientific">Butyricicoccus pullicaecorum</name>
    <dbReference type="NCBI Taxonomy" id="501571"/>
    <lineage>
        <taxon>Bacteria</taxon>
        <taxon>Bacillati</taxon>
        <taxon>Bacillota</taxon>
        <taxon>Clostridia</taxon>
        <taxon>Eubacteriales</taxon>
        <taxon>Butyricicoccaceae</taxon>
        <taxon>Butyricicoccus</taxon>
    </lineage>
</organism>
<feature type="domain" description="SLH" evidence="3">
    <location>
        <begin position="132"/>
        <end position="195"/>
    </location>
</feature>
<dbReference type="STRING" id="501571.GCA_900143195_00967"/>
<name>A0A1Y4LP49_9FIRM</name>
<dbReference type="Proteomes" id="UP000195326">
    <property type="component" value="Unassembled WGS sequence"/>
</dbReference>
<feature type="domain" description="SLH" evidence="3">
    <location>
        <begin position="72"/>
        <end position="131"/>
    </location>
</feature>
<feature type="signal peptide" evidence="2">
    <location>
        <begin position="1"/>
        <end position="43"/>
    </location>
</feature>
<accession>A0A1Y4LP49</accession>
<evidence type="ECO:0000313" key="5">
    <source>
        <dbReference type="Proteomes" id="UP000195326"/>
    </source>
</evidence>
<sequence>MCYNCLENLIFLKIGGFYMRKKWIRTVMAALMSAAVLMSSACAADLSEQSEGTAAQAEVVREGGMAFIPERSVYFADVDTNYSWGFHAIDYLANTGVVSGTGNLIYSPGKSLSRADFVLMLYRAYDMEKYAEGENFADVSADAYYADAVLAARAIGIAAGDENNNFNPSQTLTRQDAMVLLKRTLDRTGLQFAEGDLSGFTDAAQVADYAVDSVGALVKAGIIGGSDGKLNPTAPVTRAEMAVMLYRALHLQTVDGVAYYETRPAVRLVCVGSTIYPDVEIENYQSGTFYAGLYELTQMTKDEDGYSITLGQSQSIDDQIVWDGTNLSVNGEVMQVADDCEAIAVDMYSKRTAGLCSTGDEYKAGAVSVVDGLVQTVYYKK</sequence>
<proteinExistence type="predicted"/>
<evidence type="ECO:0000313" key="4">
    <source>
        <dbReference type="EMBL" id="OUP56701.1"/>
    </source>
</evidence>
<evidence type="ECO:0000259" key="3">
    <source>
        <dbReference type="PROSITE" id="PS51272"/>
    </source>
</evidence>
<evidence type="ECO:0000256" key="2">
    <source>
        <dbReference type="SAM" id="SignalP"/>
    </source>
</evidence>
<dbReference type="InterPro" id="IPR051465">
    <property type="entry name" value="Cell_Envelope_Struct_Comp"/>
</dbReference>
<dbReference type="Pfam" id="PF00395">
    <property type="entry name" value="SLH"/>
    <property type="match status" value="3"/>
</dbReference>
<keyword evidence="1" id="KW-0677">Repeat</keyword>
<gene>
    <name evidence="4" type="ORF">B5F15_11975</name>
</gene>
<protein>
    <recommendedName>
        <fullName evidence="3">SLH domain-containing protein</fullName>
    </recommendedName>
</protein>
<dbReference type="InterPro" id="IPR001119">
    <property type="entry name" value="SLH_dom"/>
</dbReference>
<keyword evidence="2" id="KW-0732">Signal</keyword>